<dbReference type="InParanoid" id="A0A1E7FIZ8"/>
<dbReference type="OrthoDB" id="54947at2759"/>
<keyword evidence="2" id="KW-1185">Reference proteome</keyword>
<dbReference type="Proteomes" id="UP000095751">
    <property type="component" value="Unassembled WGS sequence"/>
</dbReference>
<reference evidence="1 2" key="1">
    <citation type="submission" date="2016-09" db="EMBL/GenBank/DDBJ databases">
        <title>Extensive genetic diversity and differential bi-allelic expression allows diatom success in the polar Southern Ocean.</title>
        <authorList>
            <consortium name="DOE Joint Genome Institute"/>
            <person name="Mock T."/>
            <person name="Otillar R.P."/>
            <person name="Strauss J."/>
            <person name="Dupont C."/>
            <person name="Frickenhaus S."/>
            <person name="Maumus F."/>
            <person name="Mcmullan M."/>
            <person name="Sanges R."/>
            <person name="Schmutz J."/>
            <person name="Toseland A."/>
            <person name="Valas R."/>
            <person name="Veluchamy A."/>
            <person name="Ward B.J."/>
            <person name="Allen A."/>
            <person name="Barry K."/>
            <person name="Falciatore A."/>
            <person name="Ferrante M."/>
            <person name="Fortunato A.E."/>
            <person name="Gloeckner G."/>
            <person name="Gruber A."/>
            <person name="Hipkin R."/>
            <person name="Janech M."/>
            <person name="Kroth P."/>
            <person name="Leese F."/>
            <person name="Lindquist E."/>
            <person name="Lyon B.R."/>
            <person name="Martin J."/>
            <person name="Mayer C."/>
            <person name="Parker M."/>
            <person name="Quesneville H."/>
            <person name="Raymond J."/>
            <person name="Uhlig C."/>
            <person name="Valentin K.U."/>
            <person name="Worden A.Z."/>
            <person name="Armbrust E.V."/>
            <person name="Bowler C."/>
            <person name="Green B."/>
            <person name="Moulton V."/>
            <person name="Van Oosterhout C."/>
            <person name="Grigoriev I."/>
        </authorList>
    </citation>
    <scope>NUCLEOTIDE SEQUENCE [LARGE SCALE GENOMIC DNA]</scope>
    <source>
        <strain evidence="1 2">CCMP1102</strain>
    </source>
</reference>
<dbReference type="EMBL" id="KV784357">
    <property type="protein sequence ID" value="OEU18150.1"/>
    <property type="molecule type" value="Genomic_DNA"/>
</dbReference>
<gene>
    <name evidence="1" type="ORF">FRACYDRAFT_225493</name>
</gene>
<accession>A0A1E7FIZ8</accession>
<protein>
    <submittedName>
        <fullName evidence="1">Uncharacterized protein</fullName>
    </submittedName>
</protein>
<evidence type="ECO:0000313" key="2">
    <source>
        <dbReference type="Proteomes" id="UP000095751"/>
    </source>
</evidence>
<evidence type="ECO:0000313" key="1">
    <source>
        <dbReference type="EMBL" id="OEU18150.1"/>
    </source>
</evidence>
<proteinExistence type="predicted"/>
<sequence length="229" mass="25492">MSGSDIAPFVAAVLRDEVVDEMKNEIDVLQSERFLVQITGIDGTPIHYQGSMKNGNRCGEDHWCVPLDENDAVASLALLDYFEIWLCGTLVHKSRWDLLVITSMREYKENDNESSIMGMGSITVASTNSPIVAFTCGRIGPMLRADYDELTDVMNLTQLMDLCHNGTAIGLNIEYIMFNKKKIAGILALLEQLGIDTMEPLVEQKMNECIDNPYMAGVPNWGKEETTGF</sequence>
<dbReference type="KEGG" id="fcy:FRACYDRAFT_225493"/>
<organism evidence="1 2">
    <name type="scientific">Fragilariopsis cylindrus CCMP1102</name>
    <dbReference type="NCBI Taxonomy" id="635003"/>
    <lineage>
        <taxon>Eukaryota</taxon>
        <taxon>Sar</taxon>
        <taxon>Stramenopiles</taxon>
        <taxon>Ochrophyta</taxon>
        <taxon>Bacillariophyta</taxon>
        <taxon>Bacillariophyceae</taxon>
        <taxon>Bacillariophycidae</taxon>
        <taxon>Bacillariales</taxon>
        <taxon>Bacillariaceae</taxon>
        <taxon>Fragilariopsis</taxon>
    </lineage>
</organism>
<name>A0A1E7FIZ8_9STRA</name>
<dbReference type="AlphaFoldDB" id="A0A1E7FIZ8"/>